<name>A0ABS3Y677_9ACTN</name>
<evidence type="ECO:0000256" key="6">
    <source>
        <dbReference type="SAM" id="Phobius"/>
    </source>
</evidence>
<dbReference type="Pfam" id="PF00482">
    <property type="entry name" value="T2SSF"/>
    <property type="match status" value="1"/>
</dbReference>
<proteinExistence type="predicted"/>
<dbReference type="Proteomes" id="UP000721954">
    <property type="component" value="Unassembled WGS sequence"/>
</dbReference>
<keyword evidence="2" id="KW-1003">Cell membrane</keyword>
<accession>A0ABS3Y677</accession>
<feature type="transmembrane region" description="Helical" evidence="6">
    <location>
        <begin position="81"/>
        <end position="101"/>
    </location>
</feature>
<sequence length="284" mass="30265">MGAGLALLVRALVPARAGLGEALRAPGPHTGAAGASGALDRDEVWGQWVLRRLSGLPGITLPVRDLELLGSSPAKLVLKKAALAGMGFVWPWVFLLPPMLVGLPMPFAVPGVVGVVTAALGWWIPDLEVRAKAKRARREFAYAMAAYLDLIALQRGADSGPTEALARTAKVAHGWAFRRVDEALMRAQVEKVPPWQALRELTRELGLPALDDVADIMRQSSHDGAAVANTLRKRAASLSTHLLEEQAAEANADSEKMTAPISIVAVLLMFMMGFPAVLRILSIG</sequence>
<keyword evidence="4 6" id="KW-1133">Transmembrane helix</keyword>
<feature type="domain" description="Type II secretion system protein GspF" evidence="7">
    <location>
        <begin position="148"/>
        <end position="275"/>
    </location>
</feature>
<evidence type="ECO:0000256" key="1">
    <source>
        <dbReference type="ARBA" id="ARBA00004651"/>
    </source>
</evidence>
<evidence type="ECO:0000313" key="8">
    <source>
        <dbReference type="EMBL" id="MBO8203165.1"/>
    </source>
</evidence>
<feature type="transmembrane region" description="Helical" evidence="6">
    <location>
        <begin position="107"/>
        <end position="125"/>
    </location>
</feature>
<reference evidence="8 9" key="1">
    <citation type="submission" date="2021-02" db="EMBL/GenBank/DDBJ databases">
        <title>Streptomyces spirodelae sp. nov., isolated from duckweed.</title>
        <authorList>
            <person name="Saimee Y."/>
            <person name="Duangmal K."/>
        </authorList>
    </citation>
    <scope>NUCLEOTIDE SEQUENCE [LARGE SCALE GENOMIC DNA]</scope>
    <source>
        <strain evidence="8 9">DSM 42105</strain>
    </source>
</reference>
<evidence type="ECO:0000256" key="3">
    <source>
        <dbReference type="ARBA" id="ARBA00022692"/>
    </source>
</evidence>
<dbReference type="PANTHER" id="PTHR35007">
    <property type="entry name" value="INTEGRAL MEMBRANE PROTEIN-RELATED"/>
    <property type="match status" value="1"/>
</dbReference>
<comment type="caution">
    <text evidence="8">The sequence shown here is derived from an EMBL/GenBank/DDBJ whole genome shotgun (WGS) entry which is preliminary data.</text>
</comment>
<feature type="transmembrane region" description="Helical" evidence="6">
    <location>
        <begin position="261"/>
        <end position="281"/>
    </location>
</feature>
<comment type="subcellular location">
    <subcellularLocation>
        <location evidence="1">Cell membrane</location>
        <topology evidence="1">Multi-pass membrane protein</topology>
    </subcellularLocation>
</comment>
<dbReference type="PANTHER" id="PTHR35007:SF1">
    <property type="entry name" value="PILUS ASSEMBLY PROTEIN"/>
    <property type="match status" value="1"/>
</dbReference>
<organism evidence="8 9">
    <name type="scientific">Streptomyces smyrnaeus</name>
    <dbReference type="NCBI Taxonomy" id="1387713"/>
    <lineage>
        <taxon>Bacteria</taxon>
        <taxon>Bacillati</taxon>
        <taxon>Actinomycetota</taxon>
        <taxon>Actinomycetes</taxon>
        <taxon>Kitasatosporales</taxon>
        <taxon>Streptomycetaceae</taxon>
        <taxon>Streptomyces</taxon>
    </lineage>
</organism>
<dbReference type="InterPro" id="IPR018076">
    <property type="entry name" value="T2SS_GspF_dom"/>
</dbReference>
<evidence type="ECO:0000256" key="5">
    <source>
        <dbReference type="ARBA" id="ARBA00023136"/>
    </source>
</evidence>
<protein>
    <submittedName>
        <fullName evidence="8">Type II secretion system F family protein</fullName>
    </submittedName>
</protein>
<gene>
    <name evidence="8" type="ORF">JW613_33530</name>
</gene>
<evidence type="ECO:0000256" key="4">
    <source>
        <dbReference type="ARBA" id="ARBA00022989"/>
    </source>
</evidence>
<evidence type="ECO:0000256" key="2">
    <source>
        <dbReference type="ARBA" id="ARBA00022475"/>
    </source>
</evidence>
<evidence type="ECO:0000259" key="7">
    <source>
        <dbReference type="Pfam" id="PF00482"/>
    </source>
</evidence>
<keyword evidence="5 6" id="KW-0472">Membrane</keyword>
<keyword evidence="9" id="KW-1185">Reference proteome</keyword>
<evidence type="ECO:0000313" key="9">
    <source>
        <dbReference type="Proteomes" id="UP000721954"/>
    </source>
</evidence>
<dbReference type="EMBL" id="JAFFZM010000035">
    <property type="protein sequence ID" value="MBO8203165.1"/>
    <property type="molecule type" value="Genomic_DNA"/>
</dbReference>
<keyword evidence="3 6" id="KW-0812">Transmembrane</keyword>